<dbReference type="Proteomes" id="UP000249057">
    <property type="component" value="Unassembled WGS sequence"/>
</dbReference>
<organism evidence="1 2">
    <name type="scientific">Aspergillus brunneoviolaceus CBS 621.78</name>
    <dbReference type="NCBI Taxonomy" id="1450534"/>
    <lineage>
        <taxon>Eukaryota</taxon>
        <taxon>Fungi</taxon>
        <taxon>Dikarya</taxon>
        <taxon>Ascomycota</taxon>
        <taxon>Pezizomycotina</taxon>
        <taxon>Eurotiomycetes</taxon>
        <taxon>Eurotiomycetidae</taxon>
        <taxon>Eurotiales</taxon>
        <taxon>Aspergillaceae</taxon>
        <taxon>Aspergillus</taxon>
        <taxon>Aspergillus subgen. Circumdati</taxon>
    </lineage>
</organism>
<evidence type="ECO:0000313" key="1">
    <source>
        <dbReference type="EMBL" id="RAH42974.1"/>
    </source>
</evidence>
<accession>A0ACD1G147</accession>
<dbReference type="EMBL" id="KZ825368">
    <property type="protein sequence ID" value="RAH42974.1"/>
    <property type="molecule type" value="Genomic_DNA"/>
</dbReference>
<reference evidence="1" key="1">
    <citation type="submission" date="2018-02" db="EMBL/GenBank/DDBJ databases">
        <title>The genomes of Aspergillus section Nigri reveals drivers in fungal speciation.</title>
        <authorList>
            <consortium name="DOE Joint Genome Institute"/>
            <person name="Vesth T.C."/>
            <person name="Nybo J."/>
            <person name="Theobald S."/>
            <person name="Brandl J."/>
            <person name="Frisvad J.C."/>
            <person name="Nielsen K.F."/>
            <person name="Lyhne E.K."/>
            <person name="Kogle M.E."/>
            <person name="Kuo A."/>
            <person name="Riley R."/>
            <person name="Clum A."/>
            <person name="Nolan M."/>
            <person name="Lipzen A."/>
            <person name="Salamov A."/>
            <person name="Henrissat B."/>
            <person name="Wiebenga A."/>
            <person name="De vries R.P."/>
            <person name="Grigoriev I.V."/>
            <person name="Mortensen U.H."/>
            <person name="Andersen M.R."/>
            <person name="Baker S.E."/>
        </authorList>
    </citation>
    <scope>NUCLEOTIDE SEQUENCE</scope>
    <source>
        <strain evidence="1">CBS 621.78</strain>
    </source>
</reference>
<name>A0ACD1G147_9EURO</name>
<proteinExistence type="predicted"/>
<evidence type="ECO:0000313" key="2">
    <source>
        <dbReference type="Proteomes" id="UP000249057"/>
    </source>
</evidence>
<protein>
    <submittedName>
        <fullName evidence="1">Uncharacterized protein</fullName>
    </submittedName>
</protein>
<gene>
    <name evidence="1" type="ORF">BO95DRAFT_445531</name>
</gene>
<keyword evidence="2" id="KW-1185">Reference proteome</keyword>
<feature type="non-terminal residue" evidence="1">
    <location>
        <position position="1"/>
    </location>
</feature>
<sequence>MMMMLMMMVAPPVCRASACAVPEVYGIAFCRSHYARIKYPRFVSINKSSRLQHADVTPKKMDSRMDKPCEKNRKPCDVVTYLERGQ</sequence>